<dbReference type="Pfam" id="PF05810">
    <property type="entry name" value="NinF"/>
    <property type="match status" value="1"/>
</dbReference>
<gene>
    <name evidence="1" type="ORF">MZUP3_690</name>
</gene>
<protein>
    <submittedName>
        <fullName evidence="1">NinF protein</fullName>
    </submittedName>
</protein>
<dbReference type="EMBL" id="MH443100">
    <property type="protein sequence ID" value="AXH43512.1"/>
    <property type="molecule type" value="Genomic_DNA"/>
</dbReference>
<accession>A0A4Y1NRA1</accession>
<dbReference type="Proteomes" id="UP000305361">
    <property type="component" value="Segment"/>
</dbReference>
<evidence type="ECO:0000313" key="1">
    <source>
        <dbReference type="EMBL" id="AXH43512.1"/>
    </source>
</evidence>
<evidence type="ECO:0000313" key="2">
    <source>
        <dbReference type="Proteomes" id="UP000305361"/>
    </source>
</evidence>
<reference evidence="1 2" key="1">
    <citation type="journal article" date="2019" name="J. Basic Microbiol.">
        <title>Complete genome sequence analysis of temperate Erwinia bacteriophages 49 and 59.</title>
        <authorList>
            <person name="Zlatohurska M."/>
            <person name="Gorb T."/>
            <person name="Romaniuk L."/>
            <person name="Korol N."/>
            <person name="Faidiuk Y."/>
            <person name="Kropinski A.M."/>
            <person name="Kushkina A."/>
            <person name="Tovkach F."/>
        </authorList>
    </citation>
    <scope>NUCLEOTIDE SEQUENCE [LARGE SCALE GENOMIC DNA]</scope>
</reference>
<organism evidence="1 2">
    <name type="scientific">Erwinia phage vB_EhrS_49</name>
    <dbReference type="NCBI Taxonomy" id="2283026"/>
    <lineage>
        <taxon>Viruses</taxon>
        <taxon>Duplodnaviria</taxon>
        <taxon>Heunggongvirae</taxon>
        <taxon>Uroviricota</taxon>
        <taxon>Caudoviricetes</taxon>
        <taxon>Feofaniavirus</taxon>
        <taxon>Feofaniavirus Eho49</taxon>
    </lineage>
</organism>
<name>A0A4Y1NRA1_9CAUD</name>
<proteinExistence type="predicted"/>
<sequence length="51" mass="5684">MDDIPCANCGIPLSPDECHVCEECCAFYEMTDPNFRMEDEDGNSHQAAEEA</sequence>
<dbReference type="InterPro" id="IPR008712">
    <property type="entry name" value="NinF"/>
</dbReference>
<keyword evidence="2" id="KW-1185">Reference proteome</keyword>